<accession>A0A3A1YPK8</accession>
<dbReference type="InterPro" id="IPR036034">
    <property type="entry name" value="PDZ_sf"/>
</dbReference>
<dbReference type="Gene3D" id="2.30.42.10">
    <property type="match status" value="1"/>
</dbReference>
<reference evidence="2 3" key="1">
    <citation type="submission" date="2017-08" db="EMBL/GenBank/DDBJ databases">
        <title>Pusillimonas indicus sp. nov., a member of the family Alcaligenaceae isolated from surface seawater.</title>
        <authorList>
            <person name="Li J."/>
        </authorList>
    </citation>
    <scope>NUCLEOTIDE SEQUENCE [LARGE SCALE GENOMIC DNA]</scope>
    <source>
        <strain evidence="2 3">L52-1-41</strain>
    </source>
</reference>
<dbReference type="SUPFAM" id="SSF55486">
    <property type="entry name" value="Metalloproteases ('zincins'), catalytic domain"/>
    <property type="match status" value="1"/>
</dbReference>
<dbReference type="SMART" id="SM00228">
    <property type="entry name" value="PDZ"/>
    <property type="match status" value="1"/>
</dbReference>
<dbReference type="SUPFAM" id="SSF50156">
    <property type="entry name" value="PDZ domain-like"/>
    <property type="match status" value="1"/>
</dbReference>
<dbReference type="Gene3D" id="2.60.40.3650">
    <property type="match status" value="1"/>
</dbReference>
<sequence>MNTKPLLYRLTPADPAGHCFSVQLTIAQPSTEGQILSLPAWIPGSYLLRDFSRQIQDIRAHDAQNAPVAITKTGSHSWQCAPCHGALHIEYRVYAWDLSVRGAHFDETHAFFNGTSVFLFPHGQTNQPCLLDISPPPHTNKWKVFTSLPEANPQHYSKAAKRHGFGLYEAPDYDALIDHPVEMGTPQVVSFQAHGAEHEMVFTGEIPGLDLKRIAADTQKICEAQIALFEPQTKAAPFLDSASRYVFMTMVTGNAYGGLEHRASTALMISRNDLPVVAQKKAPDGYTTFLGLVSHEYFHTWNIKRIKPAAFTPYNLLQENHTRLLWVAEGFTSYYDDLMLLRSGVIDETQYFSLLEKTIGLVMRSPGRHRQSIADSSYDAWTRFYKQDEESPNAIVSYYSKGALAAWGLDLTLRSATNGSRSLDDVMLLLWQRYGKTFYTGVQKGIEENAMAGLIQEATGVNVDDYLSRYVYGCEDVPLTKLLADQGVTLACEQSNALPSLDIRTKTGSGQLELATVYKGGAGHRAGLSAGDLLVAVNGLRITDAASLDQAMRLCRPNQSVPVHVFRRDELRVFKVKTASPPNDKWTLKRAQTTAT</sequence>
<gene>
    <name evidence="2" type="ORF">CJP73_15250</name>
</gene>
<dbReference type="Proteomes" id="UP000266206">
    <property type="component" value="Unassembled WGS sequence"/>
</dbReference>
<dbReference type="InterPro" id="IPR024191">
    <property type="entry name" value="Peptidase_M61"/>
</dbReference>
<dbReference type="RefSeq" id="WP_119517000.1">
    <property type="nucleotide sequence ID" value="NZ_NQYH01000020.1"/>
</dbReference>
<protein>
    <submittedName>
        <fullName evidence="2">Peptidase M61</fullName>
    </submittedName>
</protein>
<dbReference type="InterPro" id="IPR027268">
    <property type="entry name" value="Peptidase_M4/M1_CTD_sf"/>
</dbReference>
<feature type="domain" description="PDZ" evidence="1">
    <location>
        <begin position="487"/>
        <end position="569"/>
    </location>
</feature>
<dbReference type="Gene3D" id="1.10.390.10">
    <property type="entry name" value="Neutral Protease Domain 2"/>
    <property type="match status" value="1"/>
</dbReference>
<dbReference type="Pfam" id="PF17820">
    <property type="entry name" value="PDZ_6"/>
    <property type="match status" value="1"/>
</dbReference>
<dbReference type="InterPro" id="IPR040756">
    <property type="entry name" value="Peptidase_M61_N"/>
</dbReference>
<dbReference type="Pfam" id="PF17899">
    <property type="entry name" value="Peptidase_M61_N"/>
    <property type="match status" value="1"/>
</dbReference>
<evidence type="ECO:0000313" key="2">
    <source>
        <dbReference type="EMBL" id="RIY39158.1"/>
    </source>
</evidence>
<dbReference type="EMBL" id="NQYH01000020">
    <property type="protein sequence ID" value="RIY39158.1"/>
    <property type="molecule type" value="Genomic_DNA"/>
</dbReference>
<dbReference type="InterPro" id="IPR007963">
    <property type="entry name" value="Peptidase_M61_catalytic"/>
</dbReference>
<evidence type="ECO:0000313" key="3">
    <source>
        <dbReference type="Proteomes" id="UP000266206"/>
    </source>
</evidence>
<dbReference type="AlphaFoldDB" id="A0A3A1YPK8"/>
<name>A0A3A1YPK8_9BURK</name>
<dbReference type="InterPro" id="IPR001478">
    <property type="entry name" value="PDZ"/>
</dbReference>
<dbReference type="OrthoDB" id="9778516at2"/>
<organism evidence="2 3">
    <name type="scientific">Neopusillimonas maritima</name>
    <dbReference type="NCBI Taxonomy" id="2026239"/>
    <lineage>
        <taxon>Bacteria</taxon>
        <taxon>Pseudomonadati</taxon>
        <taxon>Pseudomonadota</taxon>
        <taxon>Betaproteobacteria</taxon>
        <taxon>Burkholderiales</taxon>
        <taxon>Alcaligenaceae</taxon>
        <taxon>Neopusillimonas</taxon>
    </lineage>
</organism>
<proteinExistence type="predicted"/>
<evidence type="ECO:0000259" key="1">
    <source>
        <dbReference type="PROSITE" id="PS50106"/>
    </source>
</evidence>
<comment type="caution">
    <text evidence="2">The sequence shown here is derived from an EMBL/GenBank/DDBJ whole genome shotgun (WGS) entry which is preliminary data.</text>
</comment>
<dbReference type="Pfam" id="PF05299">
    <property type="entry name" value="Peptidase_M61"/>
    <property type="match status" value="1"/>
</dbReference>
<dbReference type="PROSITE" id="PS50106">
    <property type="entry name" value="PDZ"/>
    <property type="match status" value="1"/>
</dbReference>
<dbReference type="PIRSF" id="PIRSF016493">
    <property type="entry name" value="Glycyl_aminpptds"/>
    <property type="match status" value="1"/>
</dbReference>
<dbReference type="InterPro" id="IPR041489">
    <property type="entry name" value="PDZ_6"/>
</dbReference>